<proteinExistence type="predicted"/>
<comment type="caution">
    <text evidence="3">The sequence shown here is derived from an EMBL/GenBank/DDBJ whole genome shotgun (WGS) entry which is preliminary data.</text>
</comment>
<evidence type="ECO:0000256" key="1">
    <source>
        <dbReference type="ARBA" id="ARBA00022676"/>
    </source>
</evidence>
<dbReference type="OrthoDB" id="8209706at2"/>
<dbReference type="EMBL" id="LBIA02000001">
    <property type="protein sequence ID" value="TKT72974.1"/>
    <property type="molecule type" value="Genomic_DNA"/>
</dbReference>
<evidence type="ECO:0000313" key="4">
    <source>
        <dbReference type="Proteomes" id="UP000034832"/>
    </source>
</evidence>
<dbReference type="AlphaFoldDB" id="A0A4U6BVR2"/>
<name>A0A4U6BVR2_9BRAD</name>
<gene>
    <name evidence="3" type="ORF">YH63_016955</name>
</gene>
<reference evidence="3" key="1">
    <citation type="submission" date="2019-04" db="EMBL/GenBank/DDBJ databases">
        <title>Whole genome sequencing of cave bacteria.</title>
        <authorList>
            <person name="Gan H.M."/>
            <person name="Barton H."/>
            <person name="Savka M.A."/>
        </authorList>
    </citation>
    <scope>NUCLEOTIDE SEQUENCE [LARGE SCALE GENOMIC DNA]</scope>
    <source>
        <strain evidence="3">LC387</strain>
    </source>
</reference>
<evidence type="ECO:0000313" key="3">
    <source>
        <dbReference type="EMBL" id="TKT72974.1"/>
    </source>
</evidence>
<dbReference type="PANTHER" id="PTHR31306">
    <property type="entry name" value="ALPHA-1,6-MANNOSYLTRANSFERASE MNN11-RELATED"/>
    <property type="match status" value="1"/>
</dbReference>
<dbReference type="PANTHER" id="PTHR31306:SF4">
    <property type="entry name" value="ALPHA-1,2-GALACTOSYLTRANSFERASE"/>
    <property type="match status" value="1"/>
</dbReference>
<dbReference type="Pfam" id="PF05637">
    <property type="entry name" value="Glyco_transf_34"/>
    <property type="match status" value="1"/>
</dbReference>
<dbReference type="RefSeq" id="WP_052753800.1">
    <property type="nucleotide sequence ID" value="NZ_LBIA02000001.1"/>
</dbReference>
<dbReference type="GO" id="GO:0006487">
    <property type="term" value="P:protein N-linked glycosylation"/>
    <property type="evidence" value="ECO:0007669"/>
    <property type="project" value="TreeGrafter"/>
</dbReference>
<keyword evidence="1" id="KW-0328">Glycosyltransferase</keyword>
<dbReference type="Proteomes" id="UP000034832">
    <property type="component" value="Unassembled WGS sequence"/>
</dbReference>
<dbReference type="Gene3D" id="3.90.550.10">
    <property type="entry name" value="Spore Coat Polysaccharide Biosynthesis Protein SpsA, Chain A"/>
    <property type="match status" value="1"/>
</dbReference>
<dbReference type="InterPro" id="IPR029044">
    <property type="entry name" value="Nucleotide-diphossugar_trans"/>
</dbReference>
<evidence type="ECO:0008006" key="5">
    <source>
        <dbReference type="Google" id="ProtNLM"/>
    </source>
</evidence>
<dbReference type="SUPFAM" id="SSF53448">
    <property type="entry name" value="Nucleotide-diphospho-sugar transferases"/>
    <property type="match status" value="1"/>
</dbReference>
<keyword evidence="4" id="KW-1185">Reference proteome</keyword>
<dbReference type="GO" id="GO:0016020">
    <property type="term" value="C:membrane"/>
    <property type="evidence" value="ECO:0007669"/>
    <property type="project" value="InterPro"/>
</dbReference>
<dbReference type="InterPro" id="IPR008630">
    <property type="entry name" value="Glyco_trans_34"/>
</dbReference>
<accession>A0A4U6BVR2</accession>
<sequence length="294" mass="33065">MPRCCIVTAYRSSDYAEIAELTLPRLEKYAARHGHDLRVHRLEGTDLDRAWMKVPPILDALDGDFEFVVWLDIDALILRLDRDILDAAQPGADLMISWHGPDTARLDGSAFPPHYNAGVYLIRRSDWSRDFFARMLTLHGQVTHNWSDQAALHVMLGLNESLGFGPDLDNVADRAHVGHLDTAWNSIPGIAASDDPVIHHFAGLPHAIRMKLLRSNVATLGLYDSAPAPFRSELSRQLGLWAAAERQRANDAHWFTGEMQKFMDEAERLRAPRHMLLNFPGAVAKRLRDKARGS</sequence>
<protein>
    <recommendedName>
        <fullName evidence="5">Galactosyl transferase GMA12/MNN10 family protein</fullName>
    </recommendedName>
</protein>
<evidence type="ECO:0000256" key="2">
    <source>
        <dbReference type="ARBA" id="ARBA00022679"/>
    </source>
</evidence>
<organism evidence="3 4">
    <name type="scientific">Afipia massiliensis</name>
    <dbReference type="NCBI Taxonomy" id="211460"/>
    <lineage>
        <taxon>Bacteria</taxon>
        <taxon>Pseudomonadati</taxon>
        <taxon>Pseudomonadota</taxon>
        <taxon>Alphaproteobacteria</taxon>
        <taxon>Hyphomicrobiales</taxon>
        <taxon>Nitrobacteraceae</taxon>
        <taxon>Afipia</taxon>
    </lineage>
</organism>
<dbReference type="GO" id="GO:0016757">
    <property type="term" value="F:glycosyltransferase activity"/>
    <property type="evidence" value="ECO:0007669"/>
    <property type="project" value="UniProtKB-KW"/>
</dbReference>
<keyword evidence="2" id="KW-0808">Transferase</keyword>